<protein>
    <submittedName>
        <fullName evidence="2">VCBS repeat-containing protein</fullName>
    </submittedName>
</protein>
<feature type="signal peptide" evidence="1">
    <location>
        <begin position="1"/>
        <end position="24"/>
    </location>
</feature>
<evidence type="ECO:0000256" key="1">
    <source>
        <dbReference type="SAM" id="SignalP"/>
    </source>
</evidence>
<comment type="caution">
    <text evidence="2">The sequence shown here is derived from an EMBL/GenBank/DDBJ whole genome shotgun (WGS) entry which is preliminary data.</text>
</comment>
<accession>A0A7C9P8S8</accession>
<dbReference type="AlphaFoldDB" id="A0A7C9P8S8"/>
<dbReference type="SUPFAM" id="SSF69318">
    <property type="entry name" value="Integrin alpha N-terminal domain"/>
    <property type="match status" value="1"/>
</dbReference>
<sequence>MNLHRTLLPLITLFSLSGCGSATVAESIANAHYTNPVERYSHFALGKPHEYATLIATTLSGRTLTLQLPDDEVFEDLMPRLVKLAAKEPQAILAIVSQADSGARLVLIQPQDGILAISAQSPAIGMPNRWLNPVAVADLDGDGRAEISAVITPHIGGTLKIYRKNGKRLIEVASLGGFSNHAYGTPELNLSTSFSVSGRTYLLVPDTTRQQLRIIALENDRLVEAGHCALPAPITGPIKVISALEVSVVTLGGIHTIAPSRCLKQAVYLA</sequence>
<dbReference type="PROSITE" id="PS51257">
    <property type="entry name" value="PROKAR_LIPOPROTEIN"/>
    <property type="match status" value="1"/>
</dbReference>
<reference evidence="2 3" key="1">
    <citation type="submission" date="2019-09" db="EMBL/GenBank/DDBJ databases">
        <title>H2 Metabolism Revealed by Metagenomic Analysis in Subglacial Sediment of East Antarctica.</title>
        <authorList>
            <person name="Yang Z."/>
            <person name="Zhang Y."/>
            <person name="Lv Y."/>
            <person name="Yan W."/>
            <person name="Xiao X."/>
            <person name="Sun B."/>
            <person name="Ma H."/>
        </authorList>
    </citation>
    <scope>NUCLEOTIDE SEQUENCE [LARGE SCALE GENOMIC DNA]</scope>
    <source>
        <strain evidence="2">Bin2_2</strain>
    </source>
</reference>
<proteinExistence type="predicted"/>
<keyword evidence="1" id="KW-0732">Signal</keyword>
<gene>
    <name evidence="2" type="ORF">GZ085_11045</name>
</gene>
<evidence type="ECO:0000313" key="3">
    <source>
        <dbReference type="Proteomes" id="UP000483432"/>
    </source>
</evidence>
<feature type="chain" id="PRO_5028984713" evidence="1">
    <location>
        <begin position="25"/>
        <end position="270"/>
    </location>
</feature>
<dbReference type="InterPro" id="IPR028994">
    <property type="entry name" value="Integrin_alpha_N"/>
</dbReference>
<organism evidence="2 3">
    <name type="scientific">Sulfuriferula multivorans</name>
    <dbReference type="NCBI Taxonomy" id="1559896"/>
    <lineage>
        <taxon>Bacteria</taxon>
        <taxon>Pseudomonadati</taxon>
        <taxon>Pseudomonadota</taxon>
        <taxon>Betaproteobacteria</taxon>
        <taxon>Nitrosomonadales</taxon>
        <taxon>Sulfuricellaceae</taxon>
        <taxon>Sulfuriferula</taxon>
    </lineage>
</organism>
<name>A0A7C9P8S8_9PROT</name>
<evidence type="ECO:0000313" key="2">
    <source>
        <dbReference type="EMBL" id="NDP48898.1"/>
    </source>
</evidence>
<dbReference type="Proteomes" id="UP000483432">
    <property type="component" value="Unassembled WGS sequence"/>
</dbReference>
<dbReference type="EMBL" id="JAAFGW010000177">
    <property type="protein sequence ID" value="NDP48898.1"/>
    <property type="molecule type" value="Genomic_DNA"/>
</dbReference>